<proteinExistence type="predicted"/>
<dbReference type="EMBL" id="MU848374">
    <property type="protein sequence ID" value="KAK2632722.1"/>
    <property type="molecule type" value="Genomic_DNA"/>
</dbReference>
<dbReference type="Gramene" id="KCW45197">
    <property type="protein sequence ID" value="KCW45197"/>
    <property type="gene ID" value="EUGRSUZ_L01172"/>
</dbReference>
<evidence type="ECO:0000313" key="3">
    <source>
        <dbReference type="Proteomes" id="UP000030711"/>
    </source>
</evidence>
<sequence length="66" mass="7835">MFSMCQLLKVRVEGHCIETKEWTGKKVEQDRGSCLSFYFYSLAFNDSLLYFIYKRLVQILIKLVGF</sequence>
<evidence type="ECO:0000313" key="2">
    <source>
        <dbReference type="EMBL" id="KCW45197.1"/>
    </source>
</evidence>
<protein>
    <submittedName>
        <fullName evidence="2">Uncharacterized protein</fullName>
    </submittedName>
</protein>
<accession>A0A058ZTS3</accession>
<dbReference type="InParanoid" id="A0A058ZTS3"/>
<reference evidence="1" key="2">
    <citation type="journal article" date="2014" name="Nature">
        <title>The genome of Eucalyptus grandis.</title>
        <authorList>
            <person name="Myburg A.A."/>
            <person name="Grattapaglia D."/>
            <person name="Tuskan G.A."/>
            <person name="Hellsten U."/>
            <person name="Hayes R.D."/>
            <person name="Grimwood J."/>
            <person name="Jenkins J."/>
            <person name="Lindquist E."/>
            <person name="Tice H."/>
            <person name="Bauer D."/>
            <person name="Goodstein D.M."/>
            <person name="Dubchak I."/>
            <person name="Poliakov A."/>
            <person name="Mizrachi E."/>
            <person name="Kullan A.R."/>
            <person name="Hussey S.G."/>
            <person name="Pinard D."/>
            <person name="van der Merwe K."/>
            <person name="Singh P."/>
            <person name="van Jaarsveld I."/>
            <person name="Silva-Junior O.B."/>
            <person name="Togawa R.C."/>
            <person name="Pappas M.R."/>
            <person name="Faria D.A."/>
            <person name="Sansaloni C.P."/>
            <person name="Petroli C.D."/>
            <person name="Yang X."/>
            <person name="Ranjan P."/>
            <person name="Tschaplinski T.J."/>
            <person name="Ye C.Y."/>
            <person name="Li T."/>
            <person name="Sterck L."/>
            <person name="Vanneste K."/>
            <person name="Murat F."/>
            <person name="Soler M."/>
            <person name="Clemente H.S."/>
            <person name="Saidi N."/>
            <person name="Cassan-Wang H."/>
            <person name="Dunand C."/>
            <person name="Hefer C.A."/>
            <person name="Bornberg-Bauer E."/>
            <person name="Kersting A.R."/>
            <person name="Vining K."/>
            <person name="Amarasinghe V."/>
            <person name="Ranik M."/>
            <person name="Naithani S."/>
            <person name="Elser J."/>
            <person name="Boyd A.E."/>
            <person name="Liston A."/>
            <person name="Spatafora J.W."/>
            <person name="Dharmwardhana P."/>
            <person name="Raja R."/>
            <person name="Sullivan C."/>
            <person name="Romanel E."/>
            <person name="Alves-Ferreira M."/>
            <person name="Kulheim C."/>
            <person name="Foley W."/>
            <person name="Carocha V."/>
            <person name="Paiva J."/>
            <person name="Kudrna D."/>
            <person name="Brommonschenkel S.H."/>
            <person name="Pasquali G."/>
            <person name="Byrne M."/>
            <person name="Rigault P."/>
            <person name="Tibbits J."/>
            <person name="Spokevicius A."/>
            <person name="Jones R.C."/>
            <person name="Steane D.A."/>
            <person name="Vaillancourt R.E."/>
            <person name="Potts B.M."/>
            <person name="Joubert F."/>
            <person name="Barry K."/>
            <person name="Pappas G.J."/>
            <person name="Strauss S.H."/>
            <person name="Jaiswal P."/>
            <person name="Grima-Pettenati J."/>
            <person name="Salse J."/>
            <person name="Van de Peer Y."/>
            <person name="Rokhsar D.S."/>
            <person name="Schmutz J."/>
        </authorList>
    </citation>
    <scope>NUCLEOTIDE SEQUENCE</scope>
    <source>
        <tissue evidence="1">Leaf extractions</tissue>
    </source>
</reference>
<reference evidence="1" key="3">
    <citation type="submission" date="2023-04" db="EMBL/GenBank/DDBJ databases">
        <title>WGS assembly of Eucalyptus grandis.</title>
        <authorList>
            <person name="Myburg A."/>
            <person name="Grattapaglia D."/>
            <person name="Tuskan G."/>
            <person name="Hellsten U."/>
            <person name="Hayes R."/>
            <person name="Grimwood J."/>
            <person name="Jenkins J."/>
            <person name="Lindquist E."/>
            <person name="Tice H."/>
            <person name="Bauer D."/>
            <person name="Goodstein D."/>
            <person name="Dubchak I."/>
            <person name="Poliakov A."/>
            <person name="Mizrachi E."/>
            <person name="Kullan A."/>
            <person name="Hussey S."/>
            <person name="Pinard D."/>
            <person name="Van D."/>
            <person name="Singh P."/>
            <person name="Van J."/>
            <person name="Silva-Junior O."/>
            <person name="Togawa R."/>
            <person name="Pappas M."/>
            <person name="Faria D."/>
            <person name="Sansaloni C."/>
            <person name="Petroli C."/>
            <person name="Yang X."/>
            <person name="Ranjan P."/>
            <person name="Tschaplinski T."/>
            <person name="Ye C."/>
            <person name="Li T."/>
            <person name="Sterck L."/>
            <person name="Vanneste K."/>
            <person name="Murat F."/>
            <person name="Soler M."/>
            <person name="Clemente H."/>
            <person name="Saidi N."/>
            <person name="Cassan-Wang H."/>
            <person name="Dunand C."/>
            <person name="Hefer C."/>
            <person name="Bornberg-Bauer E."/>
            <person name="Kersting A."/>
            <person name="Vining K."/>
            <person name="Amarasinghe V."/>
            <person name="Ranik M."/>
            <person name="Naithani S."/>
            <person name="Elser J."/>
            <person name="Boyd A."/>
            <person name="Liston A."/>
            <person name="Spatafora J."/>
            <person name="Dharmwardhana P."/>
            <person name="Raja R."/>
            <person name="Sullivan C."/>
            <person name="Romanel E."/>
            <person name="Alves-Ferreira M."/>
            <person name="Kulheim C."/>
            <person name="Foley W."/>
            <person name="Carocha V."/>
            <person name="Paiva J."/>
            <person name="Kudrna D."/>
            <person name="Brommonschenkel S."/>
            <person name="Pasquali G."/>
            <person name="Byrne M."/>
            <person name="Rigault P."/>
            <person name="Tibbits J."/>
            <person name="Spokevicius A."/>
            <person name="Jones R."/>
            <person name="Steane D."/>
            <person name="Vaillancourt R."/>
            <person name="Potts B."/>
            <person name="Joubert F."/>
            <person name="Barry K."/>
            <person name="Pappas G."/>
            <person name="Strauss S."/>
            <person name="Jaiswal P."/>
            <person name="Grima-Pettenati J."/>
            <person name="Salse J."/>
            <person name="Van D."/>
            <person name="Rokhsar D."/>
            <person name="Schmutz J."/>
        </authorList>
    </citation>
    <scope>NUCLEOTIDE SEQUENCE</scope>
    <source>
        <tissue evidence="1">Leaf extractions</tissue>
    </source>
</reference>
<dbReference type="AlphaFoldDB" id="A0A058ZTS3"/>
<reference evidence="1" key="4">
    <citation type="submission" date="2023-07" db="EMBL/GenBank/DDBJ databases">
        <authorList>
            <person name="Myburg A.A."/>
            <person name="Grattapaglia D."/>
            <person name="Tuskan G.A."/>
            <person name="Hellsten U."/>
            <person name="Hayes R.D."/>
            <person name="Grimwood J."/>
            <person name="Jenkins J."/>
            <person name="Lindquist E."/>
            <person name="Tice H."/>
            <person name="Bauer D."/>
            <person name="Goodstein D.M."/>
            <person name="Dubchak I."/>
            <person name="Poliakov A."/>
            <person name="Mizrachi E."/>
            <person name="Kullan A.R."/>
            <person name="Hussey S.G."/>
            <person name="Pinard D."/>
            <person name="Van D.M."/>
            <person name="Singh P."/>
            <person name="Van J.I."/>
            <person name="Silva-Junior O.B."/>
            <person name="Togawa R.C."/>
            <person name="Pappas M.R."/>
            <person name="Faria D.A."/>
            <person name="Sansaloni C.P."/>
            <person name="Petroli C.D."/>
            <person name="Yang X."/>
            <person name="Ranjan P."/>
            <person name="Tschaplinski T.J."/>
            <person name="Ye C.Y."/>
            <person name="Li T."/>
            <person name="Sterck L."/>
            <person name="Vanneste K."/>
            <person name="Murat F."/>
            <person name="Soler M."/>
            <person name="Clemente H.S."/>
            <person name="Saidi N."/>
            <person name="Cassan-Wang H."/>
            <person name="Dunand C."/>
            <person name="Hefer C.A."/>
            <person name="Bornberg-Bauer E."/>
            <person name="Kersting A.R."/>
            <person name="Vining K."/>
            <person name="Amarasinghe V."/>
            <person name="Ranik M."/>
            <person name="Naithani S."/>
            <person name="Elser J."/>
            <person name="Boyd A.E."/>
            <person name="Liston A."/>
            <person name="Spatafora J.W."/>
            <person name="Dharmwardhana P."/>
            <person name="Raja R."/>
            <person name="Sullivan C."/>
            <person name="Romanel E."/>
            <person name="Alves-Ferreira M."/>
            <person name="Kulheim C."/>
            <person name="Foley W."/>
            <person name="Carocha V."/>
            <person name="Paiva J."/>
            <person name="Kudrna D."/>
            <person name="Brommonschenkel S.H."/>
            <person name="Pasquali G."/>
            <person name="Byrne M."/>
            <person name="Rigault P."/>
            <person name="Tibbits J."/>
            <person name="Spokevicius A."/>
            <person name="Jones R.C."/>
            <person name="Steane D.A."/>
            <person name="Vaillancourt R.E."/>
            <person name="Potts B.M."/>
            <person name="Joubert F."/>
            <person name="Barry K."/>
            <person name="Pappas G.J."/>
            <person name="Strauss S.H."/>
            <person name="Jaiswal P."/>
            <person name="Grima-Pettenati J."/>
            <person name="Salse J."/>
            <person name="Van D.P."/>
            <person name="Rokhsar D.S."/>
            <person name="Schmutz J."/>
        </authorList>
    </citation>
    <scope>NUCLEOTIDE SEQUENCE</scope>
    <source>
        <tissue evidence="1">Leaf extractions</tissue>
    </source>
</reference>
<name>A0A058ZTS3_EUCGR</name>
<gene>
    <name evidence="2" type="ORF">EUGRSUZ_L01172</name>
</gene>
<dbReference type="Proteomes" id="UP000030711">
    <property type="component" value="Unassembled WGS sequence"/>
</dbReference>
<organism evidence="2">
    <name type="scientific">Eucalyptus grandis</name>
    <name type="common">Flooded gum</name>
    <dbReference type="NCBI Taxonomy" id="71139"/>
    <lineage>
        <taxon>Eukaryota</taxon>
        <taxon>Viridiplantae</taxon>
        <taxon>Streptophyta</taxon>
        <taxon>Embryophyta</taxon>
        <taxon>Tracheophyta</taxon>
        <taxon>Spermatophyta</taxon>
        <taxon>Magnoliopsida</taxon>
        <taxon>eudicotyledons</taxon>
        <taxon>Gunneridae</taxon>
        <taxon>Pentapetalae</taxon>
        <taxon>rosids</taxon>
        <taxon>malvids</taxon>
        <taxon>Myrtales</taxon>
        <taxon>Myrtaceae</taxon>
        <taxon>Myrtoideae</taxon>
        <taxon>Eucalypteae</taxon>
        <taxon>Eucalyptus</taxon>
    </lineage>
</organism>
<keyword evidence="3" id="KW-1185">Reference proteome</keyword>
<evidence type="ECO:0000313" key="1">
    <source>
        <dbReference type="EMBL" id="KAK2632722.1"/>
    </source>
</evidence>
<dbReference type="EMBL" id="KK198889">
    <property type="protein sequence ID" value="KCW45197.1"/>
    <property type="molecule type" value="Genomic_DNA"/>
</dbReference>
<reference evidence="2" key="1">
    <citation type="submission" date="2013-07" db="EMBL/GenBank/DDBJ databases">
        <title>The genome of Eucalyptus grandis.</title>
        <authorList>
            <person name="Schmutz J."/>
            <person name="Hayes R."/>
            <person name="Myburg A."/>
            <person name="Tuskan G."/>
            <person name="Grattapaglia D."/>
            <person name="Rokhsar D.S."/>
        </authorList>
    </citation>
    <scope>NUCLEOTIDE SEQUENCE</scope>
    <source>
        <tissue evidence="2">Leaf extractions</tissue>
    </source>
</reference>